<dbReference type="GO" id="GO:0004412">
    <property type="term" value="F:homoserine dehydrogenase activity"/>
    <property type="evidence" value="ECO:0007669"/>
    <property type="project" value="UniProtKB-EC"/>
</dbReference>
<accession>A0A1U9RSX0</accession>
<proteinExistence type="inferred from homology"/>
<dbReference type="PANTHER" id="PTHR43331">
    <property type="entry name" value="HOMOSERINE DEHYDROGENASE"/>
    <property type="match status" value="1"/>
</dbReference>
<evidence type="ECO:0000256" key="1">
    <source>
        <dbReference type="ARBA" id="ARBA00006753"/>
    </source>
</evidence>
<keyword evidence="4" id="KW-1133">Transmembrane helix</keyword>
<dbReference type="RefSeq" id="WP_211118391.1">
    <property type="nucleotide sequence ID" value="NZ_CP019943.1"/>
</dbReference>
<evidence type="ECO:0000256" key="4">
    <source>
        <dbReference type="SAM" id="Phobius"/>
    </source>
</evidence>
<feature type="transmembrane region" description="Helical" evidence="4">
    <location>
        <begin position="192"/>
        <end position="212"/>
    </location>
</feature>
<dbReference type="EC" id="1.1.1.3" evidence="2"/>
<dbReference type="EMBL" id="CP019943">
    <property type="protein sequence ID" value="AQU89555.1"/>
    <property type="molecule type" value="Genomic_DNA"/>
</dbReference>
<sequence>MNFLIFGLGNVGSSVFNILNKKNKILTFSKNNRFNCLTKFNKNKYEKLFKKKSLFIELIGNVNVVIEIILNCIKNNNNYISANKDLISKYLFFINFLFKKINKKIYYEASVCGSLPIINLLDTFYSKENIYYFFGILNGTCNYILTNIEKQYFLKLIKLSINKGMAEKDYEKDIFGFDTLFKFSILFSKIKNFFISFSIIYLESIFNLSNYIRKIFFKKKYLSFYLSINNYVFINISLFFTKNVFFIKSKNSLNTIFLNCKNSKKTLLISLGAGGVPTASSVVSNFYQSFQNKLFIKNNCIKKVKIINKNFFCFNYIIKLKFNYNIFYFLHILKINFLKFYLNKYILIKIKKTFYKKILFFLYFFKKKNFSIYKLI</sequence>
<gene>
    <name evidence="6" type="ORF">BW244_0137</name>
</gene>
<dbReference type="InterPro" id="IPR001342">
    <property type="entry name" value="HDH_cat"/>
</dbReference>
<dbReference type="GO" id="GO:0009088">
    <property type="term" value="P:threonine biosynthetic process"/>
    <property type="evidence" value="ECO:0007669"/>
    <property type="project" value="UniProtKB-UniPathway"/>
</dbReference>
<feature type="domain" description="Homoserine dehydrogenase catalytic" evidence="5">
    <location>
        <begin position="116"/>
        <end position="285"/>
    </location>
</feature>
<keyword evidence="4" id="KW-0472">Membrane</keyword>
<evidence type="ECO:0000313" key="6">
    <source>
        <dbReference type="EMBL" id="AQU89555.1"/>
    </source>
</evidence>
<dbReference type="UniPathway" id="UPA00050">
    <property type="reaction ID" value="UER00063"/>
</dbReference>
<dbReference type="SUPFAM" id="SSF51735">
    <property type="entry name" value="NAD(P)-binding Rossmann-fold domains"/>
    <property type="match status" value="1"/>
</dbReference>
<dbReference type="UniPathway" id="UPA00051">
    <property type="reaction ID" value="UER00465"/>
</dbReference>
<comment type="similarity">
    <text evidence="1">Belongs to the homoserine dehydrogenase family.</text>
</comment>
<evidence type="ECO:0000313" key="7">
    <source>
        <dbReference type="Proteomes" id="UP000189666"/>
    </source>
</evidence>
<feature type="transmembrane region" description="Helical" evidence="4">
    <location>
        <begin position="224"/>
        <end position="245"/>
    </location>
</feature>
<dbReference type="SUPFAM" id="SSF55347">
    <property type="entry name" value="Glyceraldehyde-3-phosphate dehydrogenase-like, C-terminal domain"/>
    <property type="match status" value="1"/>
</dbReference>
<evidence type="ECO:0000256" key="3">
    <source>
        <dbReference type="ARBA" id="ARBA00023002"/>
    </source>
</evidence>
<evidence type="ECO:0000256" key="2">
    <source>
        <dbReference type="ARBA" id="ARBA00013213"/>
    </source>
</evidence>
<dbReference type="Pfam" id="PF00742">
    <property type="entry name" value="Homoserine_dh"/>
    <property type="match status" value="1"/>
</dbReference>
<keyword evidence="3 6" id="KW-0560">Oxidoreductase</keyword>
<keyword evidence="4" id="KW-0812">Transmembrane</keyword>
<name>A0A1U9RSX0_CARRU</name>
<organism evidence="6 7">
    <name type="scientific">Carsonella ruddii</name>
    <dbReference type="NCBI Taxonomy" id="114186"/>
    <lineage>
        <taxon>Bacteria</taxon>
        <taxon>Pseudomonadati</taxon>
        <taxon>Pseudomonadota</taxon>
        <taxon>Gammaproteobacteria</taxon>
        <taxon>Oceanospirillales</taxon>
        <taxon>Halomonadaceae</taxon>
        <taxon>Zymobacter group</taxon>
        <taxon>Candidatus Carsonella</taxon>
    </lineage>
</organism>
<feature type="transmembrane region" description="Helical" evidence="4">
    <location>
        <begin position="266"/>
        <end position="287"/>
    </location>
</feature>
<reference evidence="6 7" key="1">
    <citation type="submission" date="2017-02" db="EMBL/GenBank/DDBJ databases">
        <title>Complete Genome of Candidatus Carsonella ruddii strain BC, a Nutritional Endosymbiont of Bactericera cockerelli.</title>
        <authorList>
            <person name="Riley A.B."/>
            <person name="Kim D.H."/>
            <person name="Hansen A.K."/>
        </authorList>
    </citation>
    <scope>NUCLEOTIDE SEQUENCE [LARGE SCALE GENOMIC DNA]</scope>
    <source>
        <strain evidence="6 7">BC</strain>
    </source>
</reference>
<dbReference type="InterPro" id="IPR036291">
    <property type="entry name" value="NAD(P)-bd_dom_sf"/>
</dbReference>
<protein>
    <recommendedName>
        <fullName evidence="2">homoserine dehydrogenase</fullName>
        <ecNumber evidence="2">1.1.1.3</ecNumber>
    </recommendedName>
</protein>
<dbReference type="Gene3D" id="3.40.50.720">
    <property type="entry name" value="NAD(P)-binding Rossmann-like Domain"/>
    <property type="match status" value="1"/>
</dbReference>
<dbReference type="AlphaFoldDB" id="A0A1U9RSX0"/>
<dbReference type="Gene3D" id="3.30.360.10">
    <property type="entry name" value="Dihydrodipicolinate Reductase, domain 2"/>
    <property type="match status" value="1"/>
</dbReference>
<dbReference type="PANTHER" id="PTHR43331:SF1">
    <property type="entry name" value="HOMOSERINE DEHYDROGENASE"/>
    <property type="match status" value="1"/>
</dbReference>
<evidence type="ECO:0000259" key="5">
    <source>
        <dbReference type="Pfam" id="PF00742"/>
    </source>
</evidence>
<dbReference type="Proteomes" id="UP000189666">
    <property type="component" value="Chromosome"/>
</dbReference>